<dbReference type="AlphaFoldDB" id="A0A0B7BCA8"/>
<sequence>MTEQMTCMSLTAQFTTTYKQKYNKNGNNTLSLATRRMAKCSSTEMFSDANVQCSNSTKIPKFIVWENKTNDLHTNVVTASGKQVLMLRPIQSPSNTLRNGNKMM</sequence>
<accession>A0A0B7BCA8</accession>
<gene>
    <name evidence="1" type="primary">ORF172835</name>
</gene>
<name>A0A0B7BCA8_9EUPU</name>
<dbReference type="EMBL" id="HACG01042910">
    <property type="protein sequence ID" value="CEK89775.1"/>
    <property type="molecule type" value="Transcribed_RNA"/>
</dbReference>
<protein>
    <submittedName>
        <fullName evidence="1">Uncharacterized protein</fullName>
    </submittedName>
</protein>
<organism evidence="1">
    <name type="scientific">Arion vulgaris</name>
    <dbReference type="NCBI Taxonomy" id="1028688"/>
    <lineage>
        <taxon>Eukaryota</taxon>
        <taxon>Metazoa</taxon>
        <taxon>Spiralia</taxon>
        <taxon>Lophotrochozoa</taxon>
        <taxon>Mollusca</taxon>
        <taxon>Gastropoda</taxon>
        <taxon>Heterobranchia</taxon>
        <taxon>Euthyneura</taxon>
        <taxon>Panpulmonata</taxon>
        <taxon>Eupulmonata</taxon>
        <taxon>Stylommatophora</taxon>
        <taxon>Helicina</taxon>
        <taxon>Arionoidea</taxon>
        <taxon>Arionidae</taxon>
        <taxon>Arion</taxon>
    </lineage>
</organism>
<reference evidence="1" key="1">
    <citation type="submission" date="2014-12" db="EMBL/GenBank/DDBJ databases">
        <title>Insight into the proteome of Arion vulgaris.</title>
        <authorList>
            <person name="Aradska J."/>
            <person name="Bulat T."/>
            <person name="Smidak R."/>
            <person name="Sarate P."/>
            <person name="Gangsoo J."/>
            <person name="Sialana F."/>
            <person name="Bilban M."/>
            <person name="Lubec G."/>
        </authorList>
    </citation>
    <scope>NUCLEOTIDE SEQUENCE</scope>
    <source>
        <tissue evidence="1">Skin</tissue>
    </source>
</reference>
<evidence type="ECO:0000313" key="1">
    <source>
        <dbReference type="EMBL" id="CEK89775.1"/>
    </source>
</evidence>
<proteinExistence type="predicted"/>